<dbReference type="Pfam" id="PF10475">
    <property type="entry name" value="Vps54_N"/>
    <property type="match status" value="1"/>
</dbReference>
<evidence type="ECO:0000256" key="7">
    <source>
        <dbReference type="ARBA" id="ARBA00023054"/>
    </source>
</evidence>
<dbReference type="GO" id="GO:0042147">
    <property type="term" value="P:retrograde transport, endosome to Golgi"/>
    <property type="evidence" value="ECO:0007669"/>
    <property type="project" value="InterPro"/>
</dbReference>
<comment type="caution">
    <text evidence="11">The sequence shown here is derived from an EMBL/GenBank/DDBJ whole genome shotgun (WGS) entry which is preliminary data.</text>
</comment>
<keyword evidence="5" id="KW-0653">Protein transport</keyword>
<feature type="region of interest" description="Disordered" evidence="8">
    <location>
        <begin position="1"/>
        <end position="20"/>
    </location>
</feature>
<keyword evidence="7" id="KW-0175">Coiled coil</keyword>
<evidence type="ECO:0000256" key="8">
    <source>
        <dbReference type="SAM" id="MobiDB-lite"/>
    </source>
</evidence>
<dbReference type="GO" id="GO:0019905">
    <property type="term" value="F:syntaxin binding"/>
    <property type="evidence" value="ECO:0007669"/>
    <property type="project" value="TreeGrafter"/>
</dbReference>
<evidence type="ECO:0000256" key="6">
    <source>
        <dbReference type="ARBA" id="ARBA00023034"/>
    </source>
</evidence>
<name>A0A1D2NDL4_ORCCI</name>
<dbReference type="EMBL" id="LJIJ01000077">
    <property type="protein sequence ID" value="ODN03343.1"/>
    <property type="molecule type" value="Genomic_DNA"/>
</dbReference>
<organism evidence="11 12">
    <name type="scientific">Orchesella cincta</name>
    <name type="common">Springtail</name>
    <name type="synonym">Podura cincta</name>
    <dbReference type="NCBI Taxonomy" id="48709"/>
    <lineage>
        <taxon>Eukaryota</taxon>
        <taxon>Metazoa</taxon>
        <taxon>Ecdysozoa</taxon>
        <taxon>Arthropoda</taxon>
        <taxon>Hexapoda</taxon>
        <taxon>Collembola</taxon>
        <taxon>Entomobryomorpha</taxon>
        <taxon>Entomobryoidea</taxon>
        <taxon>Orchesellidae</taxon>
        <taxon>Orchesellinae</taxon>
        <taxon>Orchesella</taxon>
    </lineage>
</organism>
<evidence type="ECO:0000256" key="2">
    <source>
        <dbReference type="ARBA" id="ARBA00009150"/>
    </source>
</evidence>
<feature type="compositionally biased region" description="Polar residues" evidence="8">
    <location>
        <begin position="1"/>
        <end position="13"/>
    </location>
</feature>
<feature type="compositionally biased region" description="Low complexity" evidence="8">
    <location>
        <begin position="732"/>
        <end position="746"/>
    </location>
</feature>
<feature type="compositionally biased region" description="Low complexity" evidence="8">
    <location>
        <begin position="101"/>
        <end position="111"/>
    </location>
</feature>
<keyword evidence="4" id="KW-0813">Transport</keyword>
<evidence type="ECO:0000259" key="9">
    <source>
        <dbReference type="Pfam" id="PF07928"/>
    </source>
</evidence>
<evidence type="ECO:0000259" key="10">
    <source>
        <dbReference type="Pfam" id="PF10475"/>
    </source>
</evidence>
<dbReference type="OrthoDB" id="10259024at2759"/>
<dbReference type="Gene3D" id="1.20.1280.130">
    <property type="match status" value="1"/>
</dbReference>
<evidence type="ECO:0000256" key="5">
    <source>
        <dbReference type="ARBA" id="ARBA00022927"/>
    </source>
</evidence>
<comment type="subcellular location">
    <subcellularLocation>
        <location evidence="1">Golgi apparatus</location>
        <location evidence="1">trans-Golgi network</location>
    </subcellularLocation>
</comment>
<feature type="domain" description="Vacuolar protein sorting-associated protein 54 N-terminal" evidence="10">
    <location>
        <begin position="267"/>
        <end position="420"/>
    </location>
</feature>
<dbReference type="GO" id="GO:0005829">
    <property type="term" value="C:cytosol"/>
    <property type="evidence" value="ECO:0007669"/>
    <property type="project" value="GOC"/>
</dbReference>
<protein>
    <recommendedName>
        <fullName evidence="3">Vacuolar protein sorting-associated protein 54</fullName>
    </recommendedName>
</protein>
<dbReference type="OMA" id="QWSKAFE"/>
<dbReference type="GO" id="GO:0000938">
    <property type="term" value="C:GARP complex"/>
    <property type="evidence" value="ECO:0007669"/>
    <property type="project" value="InterPro"/>
</dbReference>
<feature type="compositionally biased region" description="Polar residues" evidence="8">
    <location>
        <begin position="715"/>
        <end position="724"/>
    </location>
</feature>
<dbReference type="InterPro" id="IPR039745">
    <property type="entry name" value="Vps54"/>
</dbReference>
<dbReference type="AlphaFoldDB" id="A0A1D2NDL4"/>
<dbReference type="Proteomes" id="UP000094527">
    <property type="component" value="Unassembled WGS sequence"/>
</dbReference>
<evidence type="ECO:0000313" key="12">
    <source>
        <dbReference type="Proteomes" id="UP000094527"/>
    </source>
</evidence>
<dbReference type="STRING" id="48709.A0A1D2NDL4"/>
<proteinExistence type="inferred from homology"/>
<sequence>MAIETITQTQKNWTSEDKAEGRSVLWESESNKVLGNFGRDFDKTEPPLRFTHLFAKNRWKLRIAEKINRCVRAKVAVVWIRLVFLQETPNEMQRFKTEEMSSSSSISSSGSTAGGGPSSSSSVNWSAYSCSQNLPAILNDPKIGKQKDFFTRTWGESFVDTVNVGLSPVLEDVPNAYFVTYFRKLLKRYRKLQERKSSASIALSPTQSSLQQLFPQLSLKEASQLIKSEASPIPTIFFSQNFSLSNSESFREVFGIEGNQMPSKSVQDKLSHHLDLVEVGLAQQISKKSSAFFSAVSTQDRVAEKVSKAIVLVRQIKQELVDVKREHVVEPLSVVKLARQKSNLEQLYQKLQLMATVHQAQRAIQSLLGNSDYVGALDLITTTQEVLKQELQGLIAFRHLDSQLVEIRNAIEKMLRAELERNLSADLNRPVEQMTTFCDKDKLTSIVFGHLRMGKVAAIITVVAKEISTAMTTTCKQTLIEAVSESDSKSDSLIGSNSIHMTIPSLSADLWIKMISQLGQRLVLLLQHIKEVILLFQNCANVAAGQTSENSVAGTYLQEPEDPLISSELFTTFSSELSMQLEKTTETADEKFSGMLRNRKTWNNRLEVLTTLKVVKEYISSLEEFAHTLPSGSSKPFRYNSTIEMKAQVTEYIKDFHQKKVEVVNIALDREKWRLANEERVKQYWPVTDIRVLIEQKATKEFDDNPQNMPRCASVASNESFETSDNAREAKTNGNGTTTSSDSDNNSDTLRTAEVFFVILDALADYCHLLNLTGTAEVLLSLVELLRVANARIAHLVLGAGAVELKVCKSITVVNLVLVYRGVCLISDSLLQVRDVFERSIQSTKSQHILKQVDTVHLELCRHGESIENKMVSIIGEIIENELANWEARPPVPSTPINNVSRHIVKFRDAIGTVLTQTKISSLFLRVDKIFRTRLKQRIAALGIAKDGGPRHGVVTSEMMHYAENIRKLSVLPPNVISNSCLTNELWE</sequence>
<dbReference type="PANTHER" id="PTHR12965">
    <property type="entry name" value="VACUOLAR PROTEIN SORTING 54"/>
    <property type="match status" value="1"/>
</dbReference>
<dbReference type="PANTHER" id="PTHR12965:SF0">
    <property type="entry name" value="VACUOLAR PROTEIN SORTING-ASSOCIATED PROTEIN 54"/>
    <property type="match status" value="1"/>
</dbReference>
<evidence type="ECO:0000313" key="11">
    <source>
        <dbReference type="EMBL" id="ODN03343.1"/>
    </source>
</evidence>
<accession>A0A1D2NDL4</accession>
<evidence type="ECO:0000256" key="3">
    <source>
        <dbReference type="ARBA" id="ARBA00017665"/>
    </source>
</evidence>
<comment type="similarity">
    <text evidence="2">Belongs to the VPS54 family.</text>
</comment>
<feature type="region of interest" description="Disordered" evidence="8">
    <location>
        <begin position="715"/>
        <end position="746"/>
    </location>
</feature>
<dbReference type="Pfam" id="PF07928">
    <property type="entry name" value="Vps54"/>
    <property type="match status" value="1"/>
</dbReference>
<dbReference type="InterPro" id="IPR012501">
    <property type="entry name" value="Vps54_C"/>
</dbReference>
<dbReference type="GO" id="GO:0006896">
    <property type="term" value="P:Golgi to vacuole transport"/>
    <property type="evidence" value="ECO:0007669"/>
    <property type="project" value="TreeGrafter"/>
</dbReference>
<keyword evidence="12" id="KW-1185">Reference proteome</keyword>
<dbReference type="GO" id="GO:0015031">
    <property type="term" value="P:protein transport"/>
    <property type="evidence" value="ECO:0007669"/>
    <property type="project" value="UniProtKB-KW"/>
</dbReference>
<feature type="domain" description="Vacuolar protein sorting-associated protein 54 C-terminal" evidence="9">
    <location>
        <begin position="754"/>
        <end position="876"/>
    </location>
</feature>
<gene>
    <name evidence="11" type="ORF">Ocin01_03330</name>
</gene>
<evidence type="ECO:0000256" key="4">
    <source>
        <dbReference type="ARBA" id="ARBA00022448"/>
    </source>
</evidence>
<reference evidence="11 12" key="1">
    <citation type="journal article" date="2016" name="Genome Biol. Evol.">
        <title>Gene Family Evolution Reflects Adaptation to Soil Environmental Stressors in the Genome of the Collembolan Orchesella cincta.</title>
        <authorList>
            <person name="Faddeeva-Vakhrusheva A."/>
            <person name="Derks M.F."/>
            <person name="Anvar S.Y."/>
            <person name="Agamennone V."/>
            <person name="Suring W."/>
            <person name="Smit S."/>
            <person name="van Straalen N.M."/>
            <person name="Roelofs D."/>
        </authorList>
    </citation>
    <scope>NUCLEOTIDE SEQUENCE [LARGE SCALE GENOMIC DNA]</scope>
    <source>
        <tissue evidence="11">Mixed pool</tissue>
    </source>
</reference>
<feature type="region of interest" description="Disordered" evidence="8">
    <location>
        <begin position="95"/>
        <end position="118"/>
    </location>
</feature>
<evidence type="ECO:0000256" key="1">
    <source>
        <dbReference type="ARBA" id="ARBA00004601"/>
    </source>
</evidence>
<keyword evidence="6" id="KW-0333">Golgi apparatus</keyword>
<dbReference type="InterPro" id="IPR019515">
    <property type="entry name" value="VPS54_N"/>
</dbReference>